<evidence type="ECO:0000256" key="4">
    <source>
        <dbReference type="SAM" id="SignalP"/>
    </source>
</evidence>
<dbReference type="GO" id="GO:0005886">
    <property type="term" value="C:plasma membrane"/>
    <property type="evidence" value="ECO:0007669"/>
    <property type="project" value="TreeGrafter"/>
</dbReference>
<dbReference type="NCBIfam" id="TIGR00066">
    <property type="entry name" value="g_glut_trans"/>
    <property type="match status" value="1"/>
</dbReference>
<dbReference type="AlphaFoldDB" id="A0A316WFT0"/>
<organism evidence="5 6">
    <name type="scientific">Ceraceosorus guamensis</name>
    <dbReference type="NCBI Taxonomy" id="1522189"/>
    <lineage>
        <taxon>Eukaryota</taxon>
        <taxon>Fungi</taxon>
        <taxon>Dikarya</taxon>
        <taxon>Basidiomycota</taxon>
        <taxon>Ustilaginomycotina</taxon>
        <taxon>Exobasidiomycetes</taxon>
        <taxon>Ceraceosorales</taxon>
        <taxon>Ceraceosoraceae</taxon>
        <taxon>Ceraceosorus</taxon>
    </lineage>
</organism>
<gene>
    <name evidence="5" type="ORF">IE81DRAFT_327555</name>
</gene>
<dbReference type="EC" id="2.3.2.2" evidence="3"/>
<keyword evidence="3" id="KW-0012">Acyltransferase</keyword>
<sequence>MRTMRFVALSFVLGLAAQTLANPIPTSPEEKWVDVAAEQGGRLPALNAPSQGLKPEHGPAGRRGAVATEIDVCSNVGADLLKRGGSAADAAIGASLCVGVVAAFHSGIGGGGFALIRTAHGHYSEVDFRETAPALSNQTMYEDTNKSSTIGGLSVGTPGELRGWEALHAKHGQLPWKAIFQPAIQIARYGFKVPSQLSVSITQYADKLLCKEPLWAEVYCPGGKAAQLGDTIKRVRYADTLEIIAEQGVDAFYHGPIANRTVATVQASGGILTKADLAAYKVVHRRPAHIQYGKHKVVSTVAPSSGTVVLNTLNVIGQYEDLQEVGTNLTTHRLIEATKWAYATRAHLADPDFIKNVSQIEWKSITDESARKIKAEIRDDKTFPPAHYNPERIDILTDSGTSQLSVVAADGSAVTLTTTINLIWRSQLVTPDGIILNDEMDDFSRPGGSNAFGYVAASANFIKPGKRPLSSISPVIAEKDGQISFALGSAGGSRIITANIINSFNALNGVDLQDSLAQPRWHDQLLPATTVLEWADSDPKIPGWVGYSNSTAAFLAGLGHNISYAAPGSSTAQGVQRKESGLVKGAHEPRQLSSGAAGV</sequence>
<feature type="binding site" evidence="2">
    <location>
        <position position="492"/>
    </location>
    <ligand>
        <name>L-glutamate</name>
        <dbReference type="ChEBI" id="CHEBI:29985"/>
    </ligand>
</feature>
<comment type="catalytic activity">
    <reaction evidence="3">
        <text>an S-substituted glutathione + H2O = an S-substituted L-cysteinylglycine + L-glutamate</text>
        <dbReference type="Rhea" id="RHEA:59468"/>
        <dbReference type="ChEBI" id="CHEBI:15377"/>
        <dbReference type="ChEBI" id="CHEBI:29985"/>
        <dbReference type="ChEBI" id="CHEBI:90779"/>
        <dbReference type="ChEBI" id="CHEBI:143103"/>
        <dbReference type="EC" id="3.4.19.13"/>
    </reaction>
</comment>
<protein>
    <recommendedName>
        <fullName evidence="3">Glutathione hydrolase</fullName>
        <ecNumber evidence="3">2.3.2.2</ecNumber>
        <ecNumber evidence="3">3.4.19.13</ecNumber>
    </recommendedName>
    <alternativeName>
        <fullName evidence="3">Gamma-glutamyltransferase</fullName>
    </alternativeName>
    <alternativeName>
        <fullName evidence="3">Gamma-glutamyltranspeptidase</fullName>
    </alternativeName>
</protein>
<dbReference type="Gene3D" id="3.60.20.40">
    <property type="match status" value="1"/>
</dbReference>
<keyword evidence="4" id="KW-0732">Signal</keyword>
<dbReference type="GO" id="GO:0006751">
    <property type="term" value="P:glutathione catabolic process"/>
    <property type="evidence" value="ECO:0007669"/>
    <property type="project" value="UniProtKB-UniRule"/>
</dbReference>
<dbReference type="EMBL" id="KZ819352">
    <property type="protein sequence ID" value="PWN46095.1"/>
    <property type="molecule type" value="Genomic_DNA"/>
</dbReference>
<comment type="pathway">
    <text evidence="3">Sulfur metabolism; glutathione metabolism.</text>
</comment>
<keyword evidence="6" id="KW-1185">Reference proteome</keyword>
<accession>A0A316WFT0</accession>
<dbReference type="EC" id="3.4.19.13" evidence="3"/>
<feature type="binding site" evidence="2">
    <location>
        <position position="129"/>
    </location>
    <ligand>
        <name>L-glutamate</name>
        <dbReference type="ChEBI" id="CHEBI:29985"/>
    </ligand>
</feature>
<feature type="binding site" evidence="2">
    <location>
        <begin position="419"/>
        <end position="421"/>
    </location>
    <ligand>
        <name>L-glutamate</name>
        <dbReference type="ChEBI" id="CHEBI:29985"/>
    </ligand>
</feature>
<dbReference type="SUPFAM" id="SSF56235">
    <property type="entry name" value="N-terminal nucleophile aminohydrolases (Ntn hydrolases)"/>
    <property type="match status" value="1"/>
</dbReference>
<dbReference type="PRINTS" id="PR01210">
    <property type="entry name" value="GGTRANSPTASE"/>
</dbReference>
<comment type="catalytic activity">
    <reaction evidence="3">
        <text>an N-terminal (5-L-glutamyl)-[peptide] + an alpha-amino acid = 5-L-glutamyl amino acid + an N-terminal L-alpha-aminoacyl-[peptide]</text>
        <dbReference type="Rhea" id="RHEA:23904"/>
        <dbReference type="Rhea" id="RHEA-COMP:9780"/>
        <dbReference type="Rhea" id="RHEA-COMP:9795"/>
        <dbReference type="ChEBI" id="CHEBI:77644"/>
        <dbReference type="ChEBI" id="CHEBI:78597"/>
        <dbReference type="ChEBI" id="CHEBI:78599"/>
        <dbReference type="ChEBI" id="CHEBI:78608"/>
        <dbReference type="EC" id="2.3.2.2"/>
    </reaction>
</comment>
<name>A0A316WFT0_9BASI</name>
<dbReference type="Gene3D" id="1.10.246.130">
    <property type="match status" value="1"/>
</dbReference>
<dbReference type="UniPathway" id="UPA00204"/>
<dbReference type="InterPro" id="IPR043138">
    <property type="entry name" value="GGT_lsub"/>
</dbReference>
<dbReference type="PANTHER" id="PTHR11686:SF62">
    <property type="entry name" value="GLUTATHIONE HYDROLASE"/>
    <property type="match status" value="1"/>
</dbReference>
<evidence type="ECO:0000256" key="3">
    <source>
        <dbReference type="RuleBase" id="RU368068"/>
    </source>
</evidence>
<dbReference type="InterPro" id="IPR029055">
    <property type="entry name" value="Ntn_hydrolases_N"/>
</dbReference>
<dbReference type="RefSeq" id="XP_025373255.1">
    <property type="nucleotide sequence ID" value="XM_025515081.1"/>
</dbReference>
<dbReference type="GO" id="GO:0036374">
    <property type="term" value="F:glutathione hydrolase activity"/>
    <property type="evidence" value="ECO:0007669"/>
    <property type="project" value="UniProtKB-UniRule"/>
</dbReference>
<feature type="binding site" evidence="2">
    <location>
        <begin position="470"/>
        <end position="471"/>
    </location>
    <ligand>
        <name>L-glutamate</name>
        <dbReference type="ChEBI" id="CHEBI:29985"/>
    </ligand>
</feature>
<dbReference type="STRING" id="1522189.A0A316WFT0"/>
<evidence type="ECO:0000256" key="2">
    <source>
        <dbReference type="PIRSR" id="PIRSR600101-2"/>
    </source>
</evidence>
<reference evidence="5 6" key="1">
    <citation type="journal article" date="2018" name="Mol. Biol. Evol.">
        <title>Broad Genomic Sampling Reveals a Smut Pathogenic Ancestry of the Fungal Clade Ustilaginomycotina.</title>
        <authorList>
            <person name="Kijpornyongpan T."/>
            <person name="Mondo S.J."/>
            <person name="Barry K."/>
            <person name="Sandor L."/>
            <person name="Lee J."/>
            <person name="Lipzen A."/>
            <person name="Pangilinan J."/>
            <person name="LaButti K."/>
            <person name="Hainaut M."/>
            <person name="Henrissat B."/>
            <person name="Grigoriev I.V."/>
            <person name="Spatafora J.W."/>
            <person name="Aime M.C."/>
        </authorList>
    </citation>
    <scope>NUCLEOTIDE SEQUENCE [LARGE SCALE GENOMIC DNA]</scope>
    <source>
        <strain evidence="5 6">MCA 4658</strain>
    </source>
</reference>
<dbReference type="GeneID" id="37036951"/>
<feature type="active site" description="Nucleophile" evidence="1">
    <location>
        <position position="401"/>
    </location>
</feature>
<keyword evidence="3" id="KW-0808">Transferase</keyword>
<dbReference type="PANTHER" id="PTHR11686">
    <property type="entry name" value="GAMMA GLUTAMYL TRANSPEPTIDASE"/>
    <property type="match status" value="1"/>
</dbReference>
<feature type="chain" id="PRO_5016465898" description="Glutathione hydrolase" evidence="4">
    <location>
        <begin position="22"/>
        <end position="599"/>
    </location>
</feature>
<dbReference type="Pfam" id="PF01019">
    <property type="entry name" value="G_glu_transpept"/>
    <property type="match status" value="1"/>
</dbReference>
<proteinExistence type="predicted"/>
<dbReference type="InParanoid" id="A0A316WFT0"/>
<comment type="function">
    <text evidence="3">Cleaves the gamma-glutamyl peptide bond of glutathione and glutathione conjugates.</text>
</comment>
<dbReference type="GO" id="GO:0103068">
    <property type="term" value="F:leukotriene C4 gamma-glutamyl transferase activity"/>
    <property type="evidence" value="ECO:0007669"/>
    <property type="project" value="UniProtKB-EC"/>
</dbReference>
<dbReference type="FunFam" id="1.10.246.130:FF:000001">
    <property type="entry name" value="Gamma-glutamyltransferase 5 isoform 1"/>
    <property type="match status" value="1"/>
</dbReference>
<dbReference type="InterPro" id="IPR043137">
    <property type="entry name" value="GGT_ssub_C"/>
</dbReference>
<feature type="binding site" evidence="2">
    <location>
        <position position="442"/>
    </location>
    <ligand>
        <name>L-glutamate</name>
        <dbReference type="ChEBI" id="CHEBI:29985"/>
    </ligand>
</feature>
<comment type="catalytic activity">
    <reaction evidence="3">
        <text>glutathione + H2O = L-cysteinylglycine + L-glutamate</text>
        <dbReference type="Rhea" id="RHEA:28807"/>
        <dbReference type="ChEBI" id="CHEBI:15377"/>
        <dbReference type="ChEBI" id="CHEBI:29985"/>
        <dbReference type="ChEBI" id="CHEBI:57925"/>
        <dbReference type="ChEBI" id="CHEBI:61694"/>
        <dbReference type="EC" id="3.4.19.13"/>
    </reaction>
</comment>
<evidence type="ECO:0000256" key="1">
    <source>
        <dbReference type="PIRSR" id="PIRSR600101-1"/>
    </source>
</evidence>
<dbReference type="OrthoDB" id="1081007at2759"/>
<feature type="signal peptide" evidence="4">
    <location>
        <begin position="1"/>
        <end position="21"/>
    </location>
</feature>
<evidence type="ECO:0000313" key="6">
    <source>
        <dbReference type="Proteomes" id="UP000245783"/>
    </source>
</evidence>
<dbReference type="InterPro" id="IPR000101">
    <property type="entry name" value="GGT_peptidase"/>
</dbReference>
<dbReference type="Proteomes" id="UP000245783">
    <property type="component" value="Unassembled WGS sequence"/>
</dbReference>
<keyword evidence="3" id="KW-0378">Hydrolase</keyword>
<evidence type="ECO:0000313" key="5">
    <source>
        <dbReference type="EMBL" id="PWN46095.1"/>
    </source>
</evidence>